<feature type="transmembrane region" description="Helical" evidence="8">
    <location>
        <begin position="484"/>
        <end position="510"/>
    </location>
</feature>
<dbReference type="InterPro" id="IPR032880">
    <property type="entry name" value="CSC1/OSCA1-like_N"/>
</dbReference>
<feature type="transmembrane region" description="Helical" evidence="8">
    <location>
        <begin position="439"/>
        <end position="463"/>
    </location>
</feature>
<feature type="transmembrane region" description="Helical" evidence="8">
    <location>
        <begin position="601"/>
        <end position="628"/>
    </location>
</feature>
<dbReference type="Proteomes" id="UP000504638">
    <property type="component" value="Unplaced"/>
</dbReference>
<evidence type="ECO:0000313" key="14">
    <source>
        <dbReference type="RefSeq" id="XP_033534653.1"/>
    </source>
</evidence>
<evidence type="ECO:0000256" key="3">
    <source>
        <dbReference type="ARBA" id="ARBA00022448"/>
    </source>
</evidence>
<feature type="transmembrane region" description="Helical" evidence="8">
    <location>
        <begin position="124"/>
        <end position="142"/>
    </location>
</feature>
<evidence type="ECO:0000259" key="11">
    <source>
        <dbReference type="Pfam" id="PF14703"/>
    </source>
</evidence>
<evidence type="ECO:0000259" key="10">
    <source>
        <dbReference type="Pfam" id="PF13967"/>
    </source>
</evidence>
<evidence type="ECO:0000256" key="2">
    <source>
        <dbReference type="ARBA" id="ARBA00007779"/>
    </source>
</evidence>
<dbReference type="PANTHER" id="PTHR13018:SF149">
    <property type="entry name" value="DOMAIN PROTEIN, PUTATIVE (AFU_ORTHOLOGUE AFUA_3G11660)-RELATED"/>
    <property type="match status" value="1"/>
</dbReference>
<evidence type="ECO:0000256" key="7">
    <source>
        <dbReference type="SAM" id="MobiDB-lite"/>
    </source>
</evidence>
<dbReference type="EMBL" id="ML975156">
    <property type="protein sequence ID" value="KAF1813022.1"/>
    <property type="molecule type" value="Genomic_DNA"/>
</dbReference>
<comment type="similarity">
    <text evidence="2">Belongs to the CSC1 (TC 1.A.17) family.</text>
</comment>
<evidence type="ECO:0000256" key="4">
    <source>
        <dbReference type="ARBA" id="ARBA00022692"/>
    </source>
</evidence>
<feature type="transmembrane region" description="Helical" evidence="8">
    <location>
        <begin position="396"/>
        <end position="419"/>
    </location>
</feature>
<dbReference type="Pfam" id="PF14703">
    <property type="entry name" value="PHM7_cyt"/>
    <property type="match status" value="1"/>
</dbReference>
<dbReference type="RefSeq" id="XP_033534653.1">
    <property type="nucleotide sequence ID" value="XM_033677527.1"/>
</dbReference>
<feature type="domain" description="CSC1/OSCA1-like cytosolic" evidence="11">
    <location>
        <begin position="213"/>
        <end position="379"/>
    </location>
</feature>
<sequence length="978" mass="109436">MDPSISQKLSPRQNPNTATDEFLDLLSDPFSTQIQNEAIGAALVVGLGATALVAVLFSFLRRFNKVIYQPKVKHADARHAPPPIGNGPFAWITPVVRTKEQIMVEKAGVDAALFLRFAAMLRNMFAVLTVIGCGILIPINILGGHQLTKEFSISAFMKMTPQYMFGEKFWGHVAVAYLFDVTVCFFLWWNYRAVVELRRNYFESDDYQRSLHARTLMVTDIPSDQRSDEGLLRITDTINHTGEIPRAAIARNVKELPEMIEEHAHLVRQLEGHLAKYLKNPDHLALNRPTCKPSKKDKAHSGNAKVDAIEYLTGRIQDLEGMIKSVRETVDKRNAMPFGFASYGSISEAHSIAYAARKKHPQGTTIRLAPRPGDLIWKNLPLSKSSRRRQRIMNNVWVVLLTLVWIAPNALIAIFLSNLNNLGRLWPAFAQELQHNPKTWAIVQGVLAPAVTSLFYLVLPIIFRRLSIKAGDQSKSQRERHVLHKLYTFFVFNNLIVFSLFSTVWKFVTIIIDAKHDDKDVMQTLSDAKLLNKLLIGLCELTVFWVCWLLQRNLAAAIDLSQFVNLAWKGFTRKVTHPTPRELIELTAPPPFDYATYYNSFLFYATVALFFAPLQPVVLAVMLFYFSLDSWLKKYLLLYVFITKSESGGAFWRVVFNRMLVAILLSNIVVALAIAANGYSTPMLISLIPLPFLLAGFKFYCVRAFDTQTHYYATHALKDPEIHEHSDSSSVRDKRERVSVRYGHPALYKPLITPMVHEKSRHLLTQVYQGRTSADLTDTHTLAGYSDTYAMHPFSKPGDMKMNDSAATGKNRFEFVSEGDIAADMYAEHPDFKSDFQGDLDSVYTGSRPGTPATLVGDPRHGRSASQDRDDDAPGIVYPHGYHQTPRARPREFSPAGHAREGSLGRHSVVVDGYGDESRVDLAGAGAPMGRTVTGQTDGSYSGGAASGHGYRGLPVDTPGSESDGMGSEGYFQGRGMR</sequence>
<reference evidence="14" key="2">
    <citation type="submission" date="2020-04" db="EMBL/GenBank/DDBJ databases">
        <authorList>
            <consortium name="NCBI Genome Project"/>
        </authorList>
    </citation>
    <scope>NUCLEOTIDE SEQUENCE</scope>
    <source>
        <strain evidence="14">CBS 781.70</strain>
    </source>
</reference>
<evidence type="ECO:0000256" key="8">
    <source>
        <dbReference type="SAM" id="Phobius"/>
    </source>
</evidence>
<keyword evidence="5 8" id="KW-1133">Transmembrane helix</keyword>
<feature type="transmembrane region" description="Helical" evidence="8">
    <location>
        <begin position="38"/>
        <end position="60"/>
    </location>
</feature>
<feature type="region of interest" description="Disordered" evidence="7">
    <location>
        <begin position="925"/>
        <end position="978"/>
    </location>
</feature>
<dbReference type="InterPro" id="IPR003864">
    <property type="entry name" value="CSC1/OSCA1-like_7TM"/>
</dbReference>
<dbReference type="InterPro" id="IPR027815">
    <property type="entry name" value="CSC1/OSCA1-like_cyt"/>
</dbReference>
<feature type="transmembrane region" description="Helical" evidence="8">
    <location>
        <begin position="683"/>
        <end position="700"/>
    </location>
</feature>
<dbReference type="OrthoDB" id="2150324at2759"/>
<dbReference type="PANTHER" id="PTHR13018">
    <property type="entry name" value="PROBABLE MEMBRANE PROTEIN DUF221-RELATED"/>
    <property type="match status" value="1"/>
</dbReference>
<feature type="compositionally biased region" description="Gly residues" evidence="7">
    <location>
        <begin position="941"/>
        <end position="951"/>
    </location>
</feature>
<organism evidence="12">
    <name type="scientific">Eremomyces bilateralis CBS 781.70</name>
    <dbReference type="NCBI Taxonomy" id="1392243"/>
    <lineage>
        <taxon>Eukaryota</taxon>
        <taxon>Fungi</taxon>
        <taxon>Dikarya</taxon>
        <taxon>Ascomycota</taxon>
        <taxon>Pezizomycotina</taxon>
        <taxon>Dothideomycetes</taxon>
        <taxon>Dothideomycetes incertae sedis</taxon>
        <taxon>Eremomycetales</taxon>
        <taxon>Eremomycetaceae</taxon>
        <taxon>Eremomyces</taxon>
    </lineage>
</organism>
<keyword evidence="4 8" id="KW-0812">Transmembrane</keyword>
<proteinExistence type="inferred from homology"/>
<keyword evidence="3" id="KW-0813">Transport</keyword>
<feature type="transmembrane region" description="Helical" evidence="8">
    <location>
        <begin position="655"/>
        <end position="676"/>
    </location>
</feature>
<dbReference type="AlphaFoldDB" id="A0A6G1G4U7"/>
<feature type="domain" description="CSC1/OSCA1-like 7TM region" evidence="9">
    <location>
        <begin position="391"/>
        <end position="672"/>
    </location>
</feature>
<accession>A0A6G1G4U7</accession>
<evidence type="ECO:0000256" key="5">
    <source>
        <dbReference type="ARBA" id="ARBA00022989"/>
    </source>
</evidence>
<name>A0A6G1G4U7_9PEZI</name>
<dbReference type="GO" id="GO:0005886">
    <property type="term" value="C:plasma membrane"/>
    <property type="evidence" value="ECO:0007669"/>
    <property type="project" value="TreeGrafter"/>
</dbReference>
<evidence type="ECO:0000313" key="13">
    <source>
        <dbReference type="Proteomes" id="UP000504638"/>
    </source>
</evidence>
<keyword evidence="6 8" id="KW-0472">Membrane</keyword>
<dbReference type="Pfam" id="PF13967">
    <property type="entry name" value="RSN1_TM"/>
    <property type="match status" value="1"/>
</dbReference>
<dbReference type="GO" id="GO:0005227">
    <property type="term" value="F:calcium-activated cation channel activity"/>
    <property type="evidence" value="ECO:0007669"/>
    <property type="project" value="InterPro"/>
</dbReference>
<reference evidence="12 14" key="1">
    <citation type="submission" date="2020-01" db="EMBL/GenBank/DDBJ databases">
        <authorList>
            <consortium name="DOE Joint Genome Institute"/>
            <person name="Haridas S."/>
            <person name="Albert R."/>
            <person name="Binder M."/>
            <person name="Bloem J."/>
            <person name="Labutti K."/>
            <person name="Salamov A."/>
            <person name="Andreopoulos B."/>
            <person name="Baker S.E."/>
            <person name="Barry K."/>
            <person name="Bills G."/>
            <person name="Bluhm B.H."/>
            <person name="Cannon C."/>
            <person name="Castanera R."/>
            <person name="Culley D.E."/>
            <person name="Daum C."/>
            <person name="Ezra D."/>
            <person name="Gonzalez J.B."/>
            <person name="Henrissat B."/>
            <person name="Kuo A."/>
            <person name="Liang C."/>
            <person name="Lipzen A."/>
            <person name="Lutzoni F."/>
            <person name="Magnuson J."/>
            <person name="Mondo S."/>
            <person name="Nolan M."/>
            <person name="Ohm R."/>
            <person name="Pangilinan J."/>
            <person name="Park H.-J."/>
            <person name="Ramirez L."/>
            <person name="Alfaro M."/>
            <person name="Sun H."/>
            <person name="Tritt A."/>
            <person name="Yoshinaga Y."/>
            <person name="Zwiers L.-H."/>
            <person name="Turgeon B.G."/>
            <person name="Goodwin S.B."/>
            <person name="Spatafora J.W."/>
            <person name="Crous P.W."/>
            <person name="Grigoriev I.V."/>
        </authorList>
    </citation>
    <scope>NUCLEOTIDE SEQUENCE</scope>
    <source>
        <strain evidence="12 14">CBS 781.70</strain>
    </source>
</reference>
<dbReference type="GeneID" id="54418097"/>
<evidence type="ECO:0000256" key="6">
    <source>
        <dbReference type="ARBA" id="ARBA00023136"/>
    </source>
</evidence>
<feature type="domain" description="CSC1/OSCA1-like N-terminal transmembrane" evidence="10">
    <location>
        <begin position="39"/>
        <end position="189"/>
    </location>
</feature>
<comment type="subcellular location">
    <subcellularLocation>
        <location evidence="1">Membrane</location>
        <topology evidence="1">Multi-pass membrane protein</topology>
    </subcellularLocation>
</comment>
<evidence type="ECO:0000256" key="1">
    <source>
        <dbReference type="ARBA" id="ARBA00004141"/>
    </source>
</evidence>
<dbReference type="InterPro" id="IPR045122">
    <property type="entry name" value="Csc1-like"/>
</dbReference>
<evidence type="ECO:0000313" key="12">
    <source>
        <dbReference type="EMBL" id="KAF1813022.1"/>
    </source>
</evidence>
<gene>
    <name evidence="12 14" type="ORF">P152DRAFT_435407</name>
</gene>
<dbReference type="Pfam" id="PF02714">
    <property type="entry name" value="RSN1_7TM"/>
    <property type="match status" value="1"/>
</dbReference>
<feature type="region of interest" description="Disordered" evidence="7">
    <location>
        <begin position="842"/>
        <end position="905"/>
    </location>
</feature>
<evidence type="ECO:0000259" key="9">
    <source>
        <dbReference type="Pfam" id="PF02714"/>
    </source>
</evidence>
<protein>
    <submittedName>
        <fullName evidence="12 14">DUF221-domain-containing protein</fullName>
    </submittedName>
</protein>
<keyword evidence="13" id="KW-1185">Reference proteome</keyword>
<reference evidence="14" key="3">
    <citation type="submission" date="2025-04" db="UniProtKB">
        <authorList>
            <consortium name="RefSeq"/>
        </authorList>
    </citation>
    <scope>IDENTIFICATION</scope>
    <source>
        <strain evidence="14">CBS 781.70</strain>
    </source>
</reference>
<feature type="transmembrane region" description="Helical" evidence="8">
    <location>
        <begin position="169"/>
        <end position="189"/>
    </location>
</feature>